<organism evidence="2 3">
    <name type="scientific">Streptomyces calidiresistens</name>
    <dbReference type="NCBI Taxonomy" id="1485586"/>
    <lineage>
        <taxon>Bacteria</taxon>
        <taxon>Bacillati</taxon>
        <taxon>Actinomycetota</taxon>
        <taxon>Actinomycetes</taxon>
        <taxon>Kitasatosporales</taxon>
        <taxon>Streptomycetaceae</taxon>
        <taxon>Streptomyces</taxon>
    </lineage>
</organism>
<gene>
    <name evidence="2" type="ORF">FOE67_20875</name>
</gene>
<dbReference type="AlphaFoldDB" id="A0A7W3T6V8"/>
<proteinExistence type="predicted"/>
<dbReference type="Proteomes" id="UP000530234">
    <property type="component" value="Unassembled WGS sequence"/>
</dbReference>
<dbReference type="EMBL" id="VKHS01000666">
    <property type="protein sequence ID" value="MBB0231883.1"/>
    <property type="molecule type" value="Genomic_DNA"/>
</dbReference>
<comment type="caution">
    <text evidence="2">The sequence shown here is derived from an EMBL/GenBank/DDBJ whole genome shotgun (WGS) entry which is preliminary data.</text>
</comment>
<feature type="region of interest" description="Disordered" evidence="1">
    <location>
        <begin position="32"/>
        <end position="59"/>
    </location>
</feature>
<feature type="compositionally biased region" description="Basic and acidic residues" evidence="1">
    <location>
        <begin position="39"/>
        <end position="59"/>
    </location>
</feature>
<evidence type="ECO:0000313" key="2">
    <source>
        <dbReference type="EMBL" id="MBB0231883.1"/>
    </source>
</evidence>
<keyword evidence="3" id="KW-1185">Reference proteome</keyword>
<name>A0A7W3T6V8_9ACTN</name>
<accession>A0A7W3T6V8</accession>
<protein>
    <submittedName>
        <fullName evidence="2">Uncharacterized protein</fullName>
    </submittedName>
</protein>
<sequence>MSDKTVREIGSFATDTRVDRVGKVMGHVGPYVRLRPPRGGREWDAAPEDLRRLEPHESG</sequence>
<evidence type="ECO:0000256" key="1">
    <source>
        <dbReference type="SAM" id="MobiDB-lite"/>
    </source>
</evidence>
<reference evidence="3" key="1">
    <citation type="submission" date="2019-10" db="EMBL/GenBank/DDBJ databases">
        <title>Streptomyces sp. nov., a novel actinobacterium isolated from alkaline environment.</title>
        <authorList>
            <person name="Golinska P."/>
        </authorList>
    </citation>
    <scope>NUCLEOTIDE SEQUENCE [LARGE SCALE GENOMIC DNA]</scope>
    <source>
        <strain evidence="3">DSM 42108</strain>
    </source>
</reference>
<evidence type="ECO:0000313" key="3">
    <source>
        <dbReference type="Proteomes" id="UP000530234"/>
    </source>
</evidence>